<dbReference type="GeneID" id="117551512"/>
<reference evidence="4" key="1">
    <citation type="submission" date="2025-08" db="UniProtKB">
        <authorList>
            <consortium name="RefSeq"/>
        </authorList>
    </citation>
    <scope>IDENTIFICATION</scope>
</reference>
<gene>
    <name evidence="4" type="primary">LOC117551512</name>
</gene>
<feature type="region of interest" description="Disordered" evidence="2">
    <location>
        <begin position="218"/>
        <end position="250"/>
    </location>
</feature>
<proteinExistence type="predicted"/>
<keyword evidence="3" id="KW-1185">Reference proteome</keyword>
<evidence type="ECO:0000256" key="1">
    <source>
        <dbReference type="SAM" id="Coils"/>
    </source>
</evidence>
<dbReference type="AlphaFoldDB" id="A0A6P8URY1"/>
<accession>A0A6P8URY1</accession>
<sequence>MNSDHCLLIVEIVKGCYDLRGVEQLKVTLDEFKDAHAAVQMLLPSEIKENETLDWYDYEPKMETFENFLKEVDSWNTFPLDPQMLINPHTSISNVSNESRISKCSKQTRQSATSIASAHLKVATEKAALQARMSTLKQKQALEMKKTRLQAELERMELEEHIAESEAKLKVFDSFYVGPERHSTVQERDGMNEYLTSHIAKTSLHSQPRAQIPALALDPSEPAPLLSPRTSEPPRSESSEESDSSSHSRDLVTVIQRQNDIADLLMLHQKQSSLPSRQIPVFDGDPLSFQTFMRAFKHGIENSCDDDRLYYLEQYTSGQPRELVRSCFHMEPERGYAEARRLLKVHFGDGLKITNAYMGKALNWSMIKPDDGKALHAYALYLRGCCNAMKELKSMEELDLVSTLKLIVSKLPYKLKEKWRNTAFELLERNQRRATFSDLVVFMEKQASILQDPLFGDIHDVMPSQRAIPKATTSYSKQQINQRGKSSSFAMAIETRNCNTASPKSYQRPESLVTNRWDGNCCICKKGKHSLNECEILKLQPRDVKVQLLKEKGICFGCLTRGHMSKACRKRSTCLHCQGRHPSILHIDKPTENENDHMTNWTKRSVSGTPVILDKEEDIGAGKYCKLSIVPVQIKVSKGSKTIQTYAFLDPGSTSTFCTENLMRRLNTTGWKTTVLLQTMGQKKPVDSYEITGLQVGDLDGNNFIDLQKTYTQTKIPVTKRNLFSQKDLNRWHYLKEIQLQEIDADVELLIGVDVPKAMEPWQIINSHGNGPYAVRTLLGWVVNGPLSSTTAVDTFGRPVASVNRISIEQLEKLLVNQYHHDFTER</sequence>
<dbReference type="InParanoid" id="A0A6P8URY1"/>
<feature type="compositionally biased region" description="Basic and acidic residues" evidence="2">
    <location>
        <begin position="232"/>
        <end position="250"/>
    </location>
</feature>
<dbReference type="PANTHER" id="PTHR47331">
    <property type="entry name" value="PHD-TYPE DOMAIN-CONTAINING PROTEIN"/>
    <property type="match status" value="1"/>
</dbReference>
<name>A0A6P8URY1_GYMAC</name>
<evidence type="ECO:0000256" key="2">
    <source>
        <dbReference type="SAM" id="MobiDB-lite"/>
    </source>
</evidence>
<evidence type="ECO:0000313" key="4">
    <source>
        <dbReference type="RefSeq" id="XP_034080324.1"/>
    </source>
</evidence>
<dbReference type="RefSeq" id="XP_034080324.1">
    <property type="nucleotide sequence ID" value="XM_034224433.1"/>
</dbReference>
<keyword evidence="1" id="KW-0175">Coiled coil</keyword>
<feature type="coiled-coil region" evidence="1">
    <location>
        <begin position="139"/>
        <end position="168"/>
    </location>
</feature>
<dbReference type="Proteomes" id="UP000515161">
    <property type="component" value="Unplaced"/>
</dbReference>
<evidence type="ECO:0000313" key="3">
    <source>
        <dbReference type="Proteomes" id="UP000515161"/>
    </source>
</evidence>
<protein>
    <submittedName>
        <fullName evidence="4">Uncharacterized protein LOC117551512</fullName>
    </submittedName>
</protein>
<dbReference type="OrthoDB" id="8046937at2759"/>
<dbReference type="KEGG" id="gacu:117551512"/>
<dbReference type="PANTHER" id="PTHR47331:SF3">
    <property type="match status" value="1"/>
</dbReference>
<organism evidence="3 4">
    <name type="scientific">Gymnodraco acuticeps</name>
    <name type="common">Antarctic dragonfish</name>
    <dbReference type="NCBI Taxonomy" id="8218"/>
    <lineage>
        <taxon>Eukaryota</taxon>
        <taxon>Metazoa</taxon>
        <taxon>Chordata</taxon>
        <taxon>Craniata</taxon>
        <taxon>Vertebrata</taxon>
        <taxon>Euteleostomi</taxon>
        <taxon>Actinopterygii</taxon>
        <taxon>Neopterygii</taxon>
        <taxon>Teleostei</taxon>
        <taxon>Neoteleostei</taxon>
        <taxon>Acanthomorphata</taxon>
        <taxon>Eupercaria</taxon>
        <taxon>Perciformes</taxon>
        <taxon>Notothenioidei</taxon>
        <taxon>Bathydraconidae</taxon>
        <taxon>Gymnodraco</taxon>
    </lineage>
</organism>